<evidence type="ECO:0000259" key="3">
    <source>
        <dbReference type="Pfam" id="PF25917"/>
    </source>
</evidence>
<dbReference type="Gene3D" id="2.40.30.170">
    <property type="match status" value="1"/>
</dbReference>
<dbReference type="PROSITE" id="PS51257">
    <property type="entry name" value="PROKAR_LIPOPROTEIN"/>
    <property type="match status" value="1"/>
</dbReference>
<dbReference type="Pfam" id="PF25917">
    <property type="entry name" value="BSH_RND"/>
    <property type="match status" value="1"/>
</dbReference>
<dbReference type="KEGG" id="tjr:TherJR_2833"/>
<accession>D5XCY9</accession>
<organism evidence="6 7">
    <name type="scientific">Thermincola potens (strain JR)</name>
    <dbReference type="NCBI Taxonomy" id="635013"/>
    <lineage>
        <taxon>Bacteria</taxon>
        <taxon>Bacillati</taxon>
        <taxon>Bacillota</taxon>
        <taxon>Clostridia</taxon>
        <taxon>Eubacteriales</taxon>
        <taxon>Thermincolaceae</taxon>
        <taxon>Thermincola</taxon>
    </lineage>
</organism>
<keyword evidence="2" id="KW-0732">Signal</keyword>
<dbReference type="InterPro" id="IPR058625">
    <property type="entry name" value="MdtA-like_BSH"/>
</dbReference>
<dbReference type="NCBIfam" id="TIGR01730">
    <property type="entry name" value="RND_mfp"/>
    <property type="match status" value="1"/>
</dbReference>
<dbReference type="HOGENOM" id="CLU_018816_14_4_9"/>
<dbReference type="SUPFAM" id="SSF111369">
    <property type="entry name" value="HlyD-like secretion proteins"/>
    <property type="match status" value="1"/>
</dbReference>
<name>D5XCY9_THEPJ</name>
<proteinExistence type="inferred from homology"/>
<dbReference type="FunFam" id="2.40.30.170:FF:000010">
    <property type="entry name" value="Efflux RND transporter periplasmic adaptor subunit"/>
    <property type="match status" value="1"/>
</dbReference>
<feature type="signal peptide" evidence="2">
    <location>
        <begin position="1"/>
        <end position="20"/>
    </location>
</feature>
<dbReference type="Gene3D" id="2.40.50.100">
    <property type="match status" value="2"/>
</dbReference>
<dbReference type="Gene3D" id="2.40.420.20">
    <property type="match status" value="1"/>
</dbReference>
<reference evidence="6 7" key="1">
    <citation type="submission" date="2010-05" db="EMBL/GenBank/DDBJ databases">
        <title>Complete sequence of Thermincola sp. JR.</title>
        <authorList>
            <consortium name="US DOE Joint Genome Institute"/>
            <person name="Lucas S."/>
            <person name="Copeland A."/>
            <person name="Lapidus A."/>
            <person name="Cheng J.-F."/>
            <person name="Bruce D."/>
            <person name="Goodwin L."/>
            <person name="Pitluck S."/>
            <person name="Chertkov O."/>
            <person name="Detter J.C."/>
            <person name="Han C."/>
            <person name="Tapia R."/>
            <person name="Land M."/>
            <person name="Hauser L."/>
            <person name="Kyrpides N."/>
            <person name="Mikhailova N."/>
            <person name="Hazen T.C."/>
            <person name="Woyke T."/>
        </authorList>
    </citation>
    <scope>NUCLEOTIDE SEQUENCE [LARGE SCALE GENOMIC DNA]</scope>
    <source>
        <strain evidence="6 7">JR</strain>
    </source>
</reference>
<dbReference type="Pfam" id="PF25954">
    <property type="entry name" value="Beta-barrel_RND_2"/>
    <property type="match status" value="1"/>
</dbReference>
<feature type="chain" id="PRO_5039705388" evidence="2">
    <location>
        <begin position="21"/>
        <end position="372"/>
    </location>
</feature>
<dbReference type="AlphaFoldDB" id="D5XCY9"/>
<dbReference type="eggNOG" id="COG0845">
    <property type="taxonomic scope" value="Bacteria"/>
</dbReference>
<dbReference type="InterPro" id="IPR058792">
    <property type="entry name" value="Beta-barrel_RND_2"/>
</dbReference>
<dbReference type="RefSeq" id="WP_013121655.1">
    <property type="nucleotide sequence ID" value="NC_014152.1"/>
</dbReference>
<gene>
    <name evidence="6" type="ordered locus">TherJR_2833</name>
</gene>
<feature type="domain" description="Multidrug resistance protein MdtA-like barrel-sandwich hybrid" evidence="3">
    <location>
        <begin position="65"/>
        <end position="211"/>
    </location>
</feature>
<sequence precursor="true">MRRLKRTLILFMLLLFAVLAGGCGNKDTAANDEQKPVPVSVVKVEKGSVTNNTVITGKVTARAEVMIIPKIAGKVTRVTVDVGSKVKRGDLLVQLDTTELNAQLKQAQAALELAKGNAVQNDYRIQDAWNNLKRMENLYKEGAISKQQYELALLQYNLSLNTPTEAQVKQAQANVDLIKAQIANARITAPINGEISVKNVEIGELVGPSAPVLTIVDTGNVYVEGVITEKDIPFVREGQKVKVEIDALGEKDIVGTIAALSPAADSRTKGYQVKVKIENADGKIKPGMFAEISITTQAREDVPLVPKEVLVARGDKKVVYVVRDGVAYEQDVTTGLEDEKNVEITKGLKEGEQVVILGQNSLTDKTRVVIKE</sequence>
<keyword evidence="7" id="KW-1185">Reference proteome</keyword>
<feature type="domain" description="CusB-like beta-barrel" evidence="4">
    <location>
        <begin position="221"/>
        <end position="297"/>
    </location>
</feature>
<evidence type="ECO:0000313" key="7">
    <source>
        <dbReference type="Proteomes" id="UP000002377"/>
    </source>
</evidence>
<dbReference type="InterPro" id="IPR058637">
    <property type="entry name" value="YknX-like_C"/>
</dbReference>
<feature type="domain" description="YknX-like C-terminal permuted SH3-like" evidence="5">
    <location>
        <begin position="305"/>
        <end position="368"/>
    </location>
</feature>
<dbReference type="Pfam" id="PF25989">
    <property type="entry name" value="YknX_C"/>
    <property type="match status" value="1"/>
</dbReference>
<dbReference type="EMBL" id="CP002028">
    <property type="protein sequence ID" value="ADG83665.1"/>
    <property type="molecule type" value="Genomic_DNA"/>
</dbReference>
<evidence type="ECO:0000256" key="2">
    <source>
        <dbReference type="SAM" id="SignalP"/>
    </source>
</evidence>
<dbReference type="GO" id="GO:1990281">
    <property type="term" value="C:efflux pump complex"/>
    <property type="evidence" value="ECO:0007669"/>
    <property type="project" value="TreeGrafter"/>
</dbReference>
<evidence type="ECO:0000313" key="6">
    <source>
        <dbReference type="EMBL" id="ADG83665.1"/>
    </source>
</evidence>
<evidence type="ECO:0000259" key="5">
    <source>
        <dbReference type="Pfam" id="PF25989"/>
    </source>
</evidence>
<dbReference type="InterPro" id="IPR006143">
    <property type="entry name" value="RND_pump_MFP"/>
</dbReference>
<dbReference type="STRING" id="635013.TherJR_2833"/>
<evidence type="ECO:0000259" key="4">
    <source>
        <dbReference type="Pfam" id="PF25954"/>
    </source>
</evidence>
<dbReference type="PANTHER" id="PTHR30469">
    <property type="entry name" value="MULTIDRUG RESISTANCE PROTEIN MDTA"/>
    <property type="match status" value="1"/>
</dbReference>
<dbReference type="Proteomes" id="UP000002377">
    <property type="component" value="Chromosome"/>
</dbReference>
<evidence type="ECO:0000256" key="1">
    <source>
        <dbReference type="ARBA" id="ARBA00009477"/>
    </source>
</evidence>
<dbReference type="GO" id="GO:0015562">
    <property type="term" value="F:efflux transmembrane transporter activity"/>
    <property type="evidence" value="ECO:0007669"/>
    <property type="project" value="TreeGrafter"/>
</dbReference>
<protein>
    <submittedName>
        <fullName evidence="6">Efflux transporter, RND family, MFP subunit</fullName>
    </submittedName>
</protein>
<comment type="similarity">
    <text evidence="1">Belongs to the membrane fusion protein (MFP) (TC 8.A.1) family.</text>
</comment>
<dbReference type="OrthoDB" id="5392603at2"/>